<dbReference type="Proteomes" id="UP000264006">
    <property type="component" value="Chromosome"/>
</dbReference>
<keyword evidence="3" id="KW-1185">Reference proteome</keyword>
<feature type="region of interest" description="Disordered" evidence="1">
    <location>
        <begin position="15"/>
        <end position="38"/>
    </location>
</feature>
<proteinExistence type="predicted"/>
<evidence type="ECO:0000313" key="2">
    <source>
        <dbReference type="EMBL" id="AXV07737.1"/>
    </source>
</evidence>
<dbReference type="EMBL" id="CP031165">
    <property type="protein sequence ID" value="AXV07737.1"/>
    <property type="molecule type" value="Genomic_DNA"/>
</dbReference>
<organism evidence="2 3">
    <name type="scientific">Euzebya pacifica</name>
    <dbReference type="NCBI Taxonomy" id="1608957"/>
    <lineage>
        <taxon>Bacteria</taxon>
        <taxon>Bacillati</taxon>
        <taxon>Actinomycetota</taxon>
        <taxon>Nitriliruptoria</taxon>
        <taxon>Euzebyales</taxon>
    </lineage>
</organism>
<gene>
    <name evidence="2" type="ORF">DVS28_a3058</name>
</gene>
<reference evidence="2 3" key="1">
    <citation type="submission" date="2018-09" db="EMBL/GenBank/DDBJ databases">
        <title>Complete genome sequence of Euzebya sp. DY32-46 isolated from seawater of Pacific Ocean.</title>
        <authorList>
            <person name="Xu L."/>
            <person name="Wu Y.-H."/>
            <person name="Xu X.-W."/>
        </authorList>
    </citation>
    <scope>NUCLEOTIDE SEQUENCE [LARGE SCALE GENOMIC DNA]</scope>
    <source>
        <strain evidence="2 3">DY32-46</strain>
    </source>
</reference>
<evidence type="ECO:0000313" key="3">
    <source>
        <dbReference type="Proteomes" id="UP000264006"/>
    </source>
</evidence>
<protein>
    <submittedName>
        <fullName evidence="2">Uncharacterized protein</fullName>
    </submittedName>
</protein>
<dbReference type="KEGG" id="euz:DVS28_a3058"/>
<dbReference type="OrthoDB" id="3825903at2"/>
<sequence length="106" mass="11409">MECVERRNPLPDIVTCVGPTEPVSPDADADESTGVHASPDLTVVLTADPAGALRGTRTGGGPWIVGDDWIVIAYDNDLERLTEIRDAIGHGDLYRDIDEVPVRVDD</sequence>
<evidence type="ECO:0000256" key="1">
    <source>
        <dbReference type="SAM" id="MobiDB-lite"/>
    </source>
</evidence>
<name>A0A346XZU0_9ACTN</name>
<accession>A0A346XZU0</accession>
<dbReference type="AlphaFoldDB" id="A0A346XZU0"/>